<feature type="non-terminal residue" evidence="1">
    <location>
        <position position="258"/>
    </location>
</feature>
<organism evidence="1">
    <name type="scientific">marine sediment metagenome</name>
    <dbReference type="NCBI Taxonomy" id="412755"/>
    <lineage>
        <taxon>unclassified sequences</taxon>
        <taxon>metagenomes</taxon>
        <taxon>ecological metagenomes</taxon>
    </lineage>
</organism>
<gene>
    <name evidence="1" type="ORF">S01H1_55176</name>
</gene>
<protein>
    <submittedName>
        <fullName evidence="1">Uncharacterized protein</fullName>
    </submittedName>
</protein>
<dbReference type="EMBL" id="BARS01035847">
    <property type="protein sequence ID" value="GAG23174.1"/>
    <property type="molecule type" value="Genomic_DNA"/>
</dbReference>
<evidence type="ECO:0000313" key="1">
    <source>
        <dbReference type="EMBL" id="GAG23174.1"/>
    </source>
</evidence>
<dbReference type="AlphaFoldDB" id="X0VXJ7"/>
<name>X0VXJ7_9ZZZZ</name>
<accession>X0VXJ7</accession>
<comment type="caution">
    <text evidence="1">The sequence shown here is derived from an EMBL/GenBank/DDBJ whole genome shotgun (WGS) entry which is preliminary data.</text>
</comment>
<proteinExistence type="predicted"/>
<feature type="non-terminal residue" evidence="1">
    <location>
        <position position="1"/>
    </location>
</feature>
<reference evidence="1" key="1">
    <citation type="journal article" date="2014" name="Front. Microbiol.">
        <title>High frequency of phylogenetically diverse reductive dehalogenase-homologous genes in deep subseafloor sedimentary metagenomes.</title>
        <authorList>
            <person name="Kawai M."/>
            <person name="Futagami T."/>
            <person name="Toyoda A."/>
            <person name="Takaki Y."/>
            <person name="Nishi S."/>
            <person name="Hori S."/>
            <person name="Arai W."/>
            <person name="Tsubouchi T."/>
            <person name="Morono Y."/>
            <person name="Uchiyama I."/>
            <person name="Ito T."/>
            <person name="Fujiyama A."/>
            <person name="Inagaki F."/>
            <person name="Takami H."/>
        </authorList>
    </citation>
    <scope>NUCLEOTIDE SEQUENCE</scope>
    <source>
        <strain evidence="1">Expedition CK06-06</strain>
    </source>
</reference>
<sequence>HFRSKVTSLMPTIPIRSSAAKGGIVWDTPANELPPNAWSSGANARFFKNRLERVGGYRETATVVDGRALWGVWRAGRRELLLITATTMTLSVDGVTFATDVTPAVMTDAIDWVVTQYGDWVLLTSVFATPLVLDPNGSQFVPYTNWPATYRVHKITAYKQFLIAIGVEISGVVQGGLVKWSDAVELATLEDVEWDSTLTNLAGENTLPSADGSIKDFGVLRDTGIIYNDNSVWRMDPSGARPQGVPEVWTFRQIFLDD</sequence>